<dbReference type="Proteomes" id="UP000825123">
    <property type="component" value="Chromosome"/>
</dbReference>
<dbReference type="AlphaFoldDB" id="A0A8D5U6R2"/>
<dbReference type="Pfam" id="PF19583">
    <property type="entry name" value="ODP"/>
    <property type="match status" value="1"/>
</dbReference>
<dbReference type="PANTHER" id="PTHR43041">
    <property type="entry name" value="HYDROLASE, METALLO-BETA-LACTAMASE SUPERFAMILY"/>
    <property type="match status" value="1"/>
</dbReference>
<dbReference type="Gene3D" id="3.60.15.10">
    <property type="entry name" value="Ribonuclease Z/Hydroxyacylglutathione hydrolase-like"/>
    <property type="match status" value="1"/>
</dbReference>
<protein>
    <submittedName>
        <fullName evidence="2">MBL fold metallo-hydrolase</fullName>
    </submittedName>
</protein>
<keyword evidence="3" id="KW-1185">Reference proteome</keyword>
<reference evidence="2 3" key="1">
    <citation type="submission" date="2021-04" db="EMBL/GenBank/DDBJ databases">
        <title>Complete genome sequence of Stygiolobus sp. KN-1.</title>
        <authorList>
            <person name="Nakamura K."/>
            <person name="Sakai H."/>
            <person name="Kurosawa N."/>
        </authorList>
    </citation>
    <scope>NUCLEOTIDE SEQUENCE [LARGE SCALE GENOMIC DNA]</scope>
    <source>
        <strain evidence="2 3">KN-1</strain>
    </source>
</reference>
<dbReference type="EMBL" id="AP024597">
    <property type="protein sequence ID" value="BCU70257.1"/>
    <property type="molecule type" value="Genomic_DNA"/>
</dbReference>
<dbReference type="CDD" id="cd07709">
    <property type="entry name" value="flavodiiron_proteins_MBL-fold"/>
    <property type="match status" value="1"/>
</dbReference>
<accession>A0A8D5U6R2</accession>
<organism evidence="2 3">
    <name type="scientific">Stygiolobus caldivivus</name>
    <dbReference type="NCBI Taxonomy" id="2824673"/>
    <lineage>
        <taxon>Archaea</taxon>
        <taxon>Thermoproteota</taxon>
        <taxon>Thermoprotei</taxon>
        <taxon>Sulfolobales</taxon>
        <taxon>Sulfolobaceae</taxon>
        <taxon>Stygiolobus</taxon>
    </lineage>
</organism>
<dbReference type="PANTHER" id="PTHR43041:SF1">
    <property type="entry name" value="METALLO-BETA-LACTAMASE DOMAIN-CONTAINING PROTEIN"/>
    <property type="match status" value="1"/>
</dbReference>
<proteinExistence type="predicted"/>
<evidence type="ECO:0000259" key="1">
    <source>
        <dbReference type="SMART" id="SM00849"/>
    </source>
</evidence>
<gene>
    <name evidence="2" type="ORF">KN1_15540</name>
</gene>
<dbReference type="InterPro" id="IPR036866">
    <property type="entry name" value="RibonucZ/Hydroxyglut_hydro"/>
</dbReference>
<feature type="domain" description="Metallo-beta-lactamase" evidence="1">
    <location>
        <begin position="56"/>
        <end position="247"/>
    </location>
</feature>
<dbReference type="SUPFAM" id="SSF56281">
    <property type="entry name" value="Metallo-hydrolase/oxidoreductase"/>
    <property type="match status" value="1"/>
</dbReference>
<name>A0A8D5U6R2_9CREN</name>
<dbReference type="KEGG" id="csty:KN1_15540"/>
<evidence type="ECO:0000313" key="2">
    <source>
        <dbReference type="EMBL" id="BCU70257.1"/>
    </source>
</evidence>
<dbReference type="SMART" id="SM00849">
    <property type="entry name" value="Lactamase_B"/>
    <property type="match status" value="1"/>
</dbReference>
<evidence type="ECO:0000313" key="3">
    <source>
        <dbReference type="Proteomes" id="UP000825123"/>
    </source>
</evidence>
<dbReference type="InterPro" id="IPR045761">
    <property type="entry name" value="ODP_dom"/>
</dbReference>
<sequence>MTKIIFFTHRLNILYSNMILMSTRLKVHKPYTLYEDGDHKFIWLGLDESEYEKGVLTNQYLITDGNEGILLDPGGYFVFERVFQNVGEFIKPENIKYILFSHQDPDVIGSLNLWMDVAPNATIYVSTLWERFVPHLGVEVRGRIVDIPDEGTRIKFGSSEIIAVPAHFLHSPGNFHYYDVKSKVYFSGDLGAAVFPEDKWYLIVDNFEEHIKYMEAFHRRYLANKKALSRLLSEIEKLSIEVIAPQHGSIFVGENVKKFINWLKSLDRIGVDYLWP</sequence>
<dbReference type="InterPro" id="IPR001279">
    <property type="entry name" value="Metallo-B-lactamas"/>
</dbReference>